<dbReference type="InterPro" id="IPR036761">
    <property type="entry name" value="TTHA0802/YceI-like_sf"/>
</dbReference>
<keyword evidence="1" id="KW-0732">Signal</keyword>
<feature type="domain" description="Lipid/polyisoprenoid-binding YceI-like" evidence="2">
    <location>
        <begin position="18"/>
        <end position="178"/>
    </location>
</feature>
<sequence>MKNVLALMLLTASVAATAQTVDVAKSKLGFTFKQEEVPVEGQFKKFTATVSFDAAKPADGKADVSIDLLSVDGGSPDASNELVKPSWFDAAKGPKARFVASNFKALGGGKFQAPGKLTLKGKTLPVIVNFTAKASGASQVLDGTATVNRLQFGVGDGVWKDTDSVADAVVVKFHLQVNP</sequence>
<dbReference type="SMART" id="SM00867">
    <property type="entry name" value="YceI"/>
    <property type="match status" value="1"/>
</dbReference>
<evidence type="ECO:0000259" key="2">
    <source>
        <dbReference type="SMART" id="SM00867"/>
    </source>
</evidence>
<dbReference type="SUPFAM" id="SSF101874">
    <property type="entry name" value="YceI-like"/>
    <property type="match status" value="1"/>
</dbReference>
<evidence type="ECO:0000256" key="1">
    <source>
        <dbReference type="SAM" id="SignalP"/>
    </source>
</evidence>
<name>A0ABS8D5U3_9NEIS</name>
<gene>
    <name evidence="3" type="ORF">LIN78_08465</name>
</gene>
<dbReference type="PANTHER" id="PTHR34406:SF1">
    <property type="entry name" value="PROTEIN YCEI"/>
    <property type="match status" value="1"/>
</dbReference>
<dbReference type="InterPro" id="IPR007372">
    <property type="entry name" value="Lipid/polyisoprenoid-bd_YceI"/>
</dbReference>
<evidence type="ECO:0000313" key="4">
    <source>
        <dbReference type="Proteomes" id="UP001165395"/>
    </source>
</evidence>
<dbReference type="Gene3D" id="2.40.128.110">
    <property type="entry name" value="Lipid/polyisoprenoid-binding, YceI-like"/>
    <property type="match status" value="1"/>
</dbReference>
<dbReference type="EMBL" id="JAJBZT010000004">
    <property type="protein sequence ID" value="MCB6183579.1"/>
    <property type="molecule type" value="Genomic_DNA"/>
</dbReference>
<protein>
    <submittedName>
        <fullName evidence="3">YceI family protein</fullName>
    </submittedName>
</protein>
<organism evidence="3 4">
    <name type="scientific">Leeia speluncae</name>
    <dbReference type="NCBI Taxonomy" id="2884804"/>
    <lineage>
        <taxon>Bacteria</taxon>
        <taxon>Pseudomonadati</taxon>
        <taxon>Pseudomonadota</taxon>
        <taxon>Betaproteobacteria</taxon>
        <taxon>Neisseriales</taxon>
        <taxon>Leeiaceae</taxon>
        <taxon>Leeia</taxon>
    </lineage>
</organism>
<evidence type="ECO:0000313" key="3">
    <source>
        <dbReference type="EMBL" id="MCB6183579.1"/>
    </source>
</evidence>
<feature type="chain" id="PRO_5045561099" evidence="1">
    <location>
        <begin position="19"/>
        <end position="179"/>
    </location>
</feature>
<reference evidence="3" key="1">
    <citation type="submission" date="2021-10" db="EMBL/GenBank/DDBJ databases">
        <title>The complete genome sequence of Leeia sp. TBRC 13508.</title>
        <authorList>
            <person name="Charoenyingcharoen P."/>
            <person name="Yukphan P."/>
        </authorList>
    </citation>
    <scope>NUCLEOTIDE SEQUENCE</scope>
    <source>
        <strain evidence="3">TBRC 13508</strain>
    </source>
</reference>
<proteinExistence type="predicted"/>
<dbReference type="RefSeq" id="WP_227180361.1">
    <property type="nucleotide sequence ID" value="NZ_JAJBZT010000004.1"/>
</dbReference>
<dbReference type="PANTHER" id="PTHR34406">
    <property type="entry name" value="PROTEIN YCEI"/>
    <property type="match status" value="1"/>
</dbReference>
<dbReference type="Proteomes" id="UP001165395">
    <property type="component" value="Unassembled WGS sequence"/>
</dbReference>
<comment type="caution">
    <text evidence="3">The sequence shown here is derived from an EMBL/GenBank/DDBJ whole genome shotgun (WGS) entry which is preliminary data.</text>
</comment>
<feature type="signal peptide" evidence="1">
    <location>
        <begin position="1"/>
        <end position="18"/>
    </location>
</feature>
<accession>A0ABS8D5U3</accession>
<dbReference type="Pfam" id="PF04264">
    <property type="entry name" value="YceI"/>
    <property type="match status" value="1"/>
</dbReference>
<keyword evidence="4" id="KW-1185">Reference proteome</keyword>